<evidence type="ECO:0000256" key="7">
    <source>
        <dbReference type="ARBA" id="ARBA00023239"/>
    </source>
</evidence>
<dbReference type="InterPro" id="IPR006248">
    <property type="entry name" value="Aconitase_mito-like"/>
</dbReference>
<evidence type="ECO:0000256" key="4">
    <source>
        <dbReference type="ARBA" id="ARBA00023004"/>
    </source>
</evidence>
<feature type="region of interest" description="Disordered" evidence="10">
    <location>
        <begin position="1690"/>
        <end position="1711"/>
    </location>
</feature>
<sequence length="2114" mass="231541">MATAANPPLYLRITSTSKEGLDKAVELIEEMKKEDLPNLVDERRFRRREPENFERDEFGRRKWPEEKISVGLEPISGFNLRAQVVGRGGDNVKFIQQETSCKVQIKGRGSGFMEPNSGQESDEPMYLHIAGPRPEGVAQAKQLCEELLDKVKADYHAYKERPPPNRYGDRDGYSGGRPGYGDRGDRDRSQSYGYGGGGGGGGGGYGGYGGHGGQGGNNGYGAQESMMSPVAATPTADANNQAFDANAAQAWIAYYQQNPDQDPYAAYGGYQTYLAMQQQQYAAYYGQAGYGQTQSPAPGAGAAAAAPPPPPPSEPASGYGAPPPPPPAASPSNYGAVPPPPGLPSSQMQATTHDPPTARNVDVASRTPPYAKLLSRLEEVRRVLGSSRKLTLAEKILYSHLESPEESLMSSTNGGRDIRGQANLKLKPDRVAMQDASAQMALLQFMSCGLPSTAVPASIHCDHLIQTLQAKVLPPFEFFTTLPADFRKWWGFYAITREKPECEPLISIKSGTGYIYGVWSRIMPYIRGDLFNWNFKDCSYGGCNIHSPFDDHPIGEISLTPEERKAHMEKMYERQLQTTRNRRKELQKTDLAAYNDSLAAQSRNWRRGNPEGSRANTHRYEAKNMKEKKWYCMACDYNPARKPTLVRHLKSEMHAVNGEKGAATDLPESIANNSEIFNFLESAAKKYGIEFWPPGAGIIHQSVLENYSAPGLMMLGTDSHSPNAGGLGSITIGVGGADAVDALVDAPWELKAPKVLGVKLTGELSGWASPKDVILNLAGQLTVRGGTGFIIEYFGPGVQSLSCTGMATICNMGAEVGATTSLFPFSPAHIPYLQATHRGPIAEAAAKIAQSPMQQNLLRADPEAVYDKVIEINLSELEPHINGPFTPDLSTPLSKFKSVVEEKGWPQTFGAGLIGSCTNSSYQDMTRSEEIVKQASAAGLKPKADFFITPGSEQIRATLERDDTLSTFTSAGGTVLANACGTDILEYLKGESNAILTSYNRNFPGRNDGNRATMNFLASPELITAMSYSGATTFNPMTDSIPTPSGEPFRFAPPKGSDLPSAGFADGNPDFMPTPGVPDPSVDVIVSPTSSRLALLDPFPAFPDSEFSSLRVLYKVKGQCTTDTISAAGPWLKYKGHLPNISENTLIGAVNAQTDEVNVAYDVDGKTSGIPELAKRWRDQGVEWLVVAEHNYGEGSAREHAALQPRYLGGRIILAKSFARIHETNLKKQGIVPLTFANETDYDAFEACDQVATRGLLDVLRNGGKGEVELVLKKKDGSEKVVKTKHTLSQDQCGFVLAGSALNLLARKGREMKEEVTRTLQSLLIHIGAASSGTKSVLQERFRRDITKPRLFNRHPEWEVSRPTDQKWRIMSIDMGIKNLAFCEADISYPARGSLNTTMEVLRWEKIDLGPATRDVTSHLAEPQKIKQGTIDAEEDMDPYSVGVLSRTAYGLVKKTILSGAPDVILIEKQRWRSGGGSAVQQWTLRVNTLEGMLWAVLETLYTERLLAQQKEKAPEKKIYDVFGVDPKRVGNYWLGKNAQSLAEDESNTSTHADAEGTSEGPDDEASSKKKVSRSKAEKKAKIALLRSWLSASFPSTTLTTSETTPTISFNIGPDAEATRKALCSPTKAVRAKKKDLEAASATNLKSAAVDVAAVEIKKLDDITDCFLQAAAWASWESNRLQLKDVWARGEKKSAKSKENKDEGEDLPELDDGVLLEMSSKMEPEHNEPIMRAQDTAGSPAKKASPARAKKTVSAAAVFGKHKRVNYDIFIPRKIKSRSKSTEEDAEAAKLLSVKSHSSPRSTEERISKNRPSDMHPLSLAFENANADYRRHLYKTTSLKVNKTLEVLLHTLHESTLQTISSATSQAGPSASPLCLSAPAKYERLAQQLYQPTSQFTLSLRRTNNQGQSMRFDQTLETRMLHYQELIAAQTARVAKLQREWEAIVGEIWKFGIMCLGKKAMGSLFFTEQQGQDGAARSALQPSSPSPLRATDTESTLFVPEHETSPSMRKKRATKKNVSFLEDTASPSAEPQMRDEYGASTISSFPAFLYQASRYSRDELQVLSEIAVGQIKELEEQIKELGRREIDGFRDLERDHHAFWKRKTAQLASALKDD</sequence>
<feature type="compositionally biased region" description="Basic and acidic residues" evidence="10">
    <location>
        <begin position="1690"/>
        <end position="1701"/>
    </location>
</feature>
<evidence type="ECO:0000256" key="10">
    <source>
        <dbReference type="SAM" id="MobiDB-lite"/>
    </source>
</evidence>
<dbReference type="Gene3D" id="3.40.1060.10">
    <property type="entry name" value="Aconitase, Domain 2"/>
    <property type="match status" value="1"/>
</dbReference>
<dbReference type="FunFam" id="3.40.1060.10:FF:000001">
    <property type="entry name" value="Aconitate hydratase, mitochondrial"/>
    <property type="match status" value="1"/>
</dbReference>
<dbReference type="GO" id="GO:0003723">
    <property type="term" value="F:RNA binding"/>
    <property type="evidence" value="ECO:0007669"/>
    <property type="project" value="UniProtKB-UniRule"/>
</dbReference>
<feature type="compositionally biased region" description="Low complexity" evidence="10">
    <location>
        <begin position="295"/>
        <end position="305"/>
    </location>
</feature>
<dbReference type="Gene3D" id="3.20.19.10">
    <property type="entry name" value="Aconitase, domain 4"/>
    <property type="match status" value="1"/>
</dbReference>
<organism evidence="12 13">
    <name type="scientific">Stemphylium lycopersici</name>
    <name type="common">Tomato gray leaf spot disease fungus</name>
    <name type="synonym">Thyrospora lycopersici</name>
    <dbReference type="NCBI Taxonomy" id="183478"/>
    <lineage>
        <taxon>Eukaryota</taxon>
        <taxon>Fungi</taxon>
        <taxon>Dikarya</taxon>
        <taxon>Ascomycota</taxon>
        <taxon>Pezizomycotina</taxon>
        <taxon>Dothideomycetes</taxon>
        <taxon>Pleosporomycetidae</taxon>
        <taxon>Pleosporales</taxon>
        <taxon>Pleosporineae</taxon>
        <taxon>Pleosporaceae</taxon>
        <taxon>Stemphylium</taxon>
    </lineage>
</organism>
<dbReference type="InterPro" id="IPR036397">
    <property type="entry name" value="RNaseH_sf"/>
</dbReference>
<dbReference type="SUPFAM" id="SSF53732">
    <property type="entry name" value="Aconitase iron-sulfur domain"/>
    <property type="match status" value="2"/>
</dbReference>
<dbReference type="FunFam" id="3.30.1370.10:FF:000037">
    <property type="entry name" value="KH domain protein"/>
    <property type="match status" value="1"/>
</dbReference>
<evidence type="ECO:0000256" key="5">
    <source>
        <dbReference type="ARBA" id="ARBA00023014"/>
    </source>
</evidence>
<dbReference type="InterPro" id="IPR047889">
    <property type="entry name" value="KHDC4_KH-I_second"/>
</dbReference>
<keyword evidence="2" id="KW-0479">Metal-binding</keyword>
<feature type="region of interest" description="Disordered" evidence="10">
    <location>
        <begin position="1975"/>
        <end position="2033"/>
    </location>
</feature>
<dbReference type="GO" id="GO:0006099">
    <property type="term" value="P:tricarboxylic acid cycle"/>
    <property type="evidence" value="ECO:0007669"/>
    <property type="project" value="InterPro"/>
</dbReference>
<dbReference type="FunFam" id="3.20.19.10:FF:000002">
    <property type="entry name" value="Aconitate hydratase, mitochondrial"/>
    <property type="match status" value="1"/>
</dbReference>
<keyword evidence="3" id="KW-0809">Transit peptide</keyword>
<comment type="caution">
    <text evidence="12">The sequence shown here is derived from an EMBL/GenBank/DDBJ whole genome shotgun (WGS) entry which is preliminary data.</text>
</comment>
<feature type="region of interest" description="Disordered" evidence="10">
    <location>
        <begin position="1730"/>
        <end position="1749"/>
    </location>
</feature>
<dbReference type="InterPro" id="IPR036008">
    <property type="entry name" value="Aconitase_4Fe-4S_dom"/>
</dbReference>
<keyword evidence="6" id="KW-0496">Mitochondrion</keyword>
<feature type="compositionally biased region" description="Polar residues" evidence="10">
    <location>
        <begin position="344"/>
        <end position="354"/>
    </location>
</feature>
<feature type="region of interest" description="Disordered" evidence="10">
    <location>
        <begin position="1788"/>
        <end position="1817"/>
    </location>
</feature>
<dbReference type="InterPro" id="IPR015932">
    <property type="entry name" value="Aconitase_dom2"/>
</dbReference>
<feature type="compositionally biased region" description="Acidic residues" evidence="10">
    <location>
        <begin position="1702"/>
        <end position="1711"/>
    </location>
</feature>
<keyword evidence="8" id="KW-0694">RNA-binding</keyword>
<feature type="coiled-coil region" evidence="9">
    <location>
        <begin position="2057"/>
        <end position="2084"/>
    </location>
</feature>
<proteinExistence type="predicted"/>
<dbReference type="NCBIfam" id="NF005558">
    <property type="entry name" value="PRK07229.1"/>
    <property type="match status" value="1"/>
</dbReference>
<dbReference type="EC" id="4.2.1.3" evidence="12"/>
<feature type="compositionally biased region" description="Basic and acidic residues" evidence="10">
    <location>
        <begin position="156"/>
        <end position="172"/>
    </location>
</feature>
<dbReference type="InterPro" id="IPR015928">
    <property type="entry name" value="Aconitase/3IPM_dehydase_swvl"/>
</dbReference>
<dbReference type="InterPro" id="IPR015242">
    <property type="entry name" value="Ydc2_cat"/>
</dbReference>
<dbReference type="Pfam" id="PF00694">
    <property type="entry name" value="Aconitase_C"/>
    <property type="match status" value="1"/>
</dbReference>
<dbReference type="GO" id="GO:0051539">
    <property type="term" value="F:4 iron, 4 sulfur cluster binding"/>
    <property type="evidence" value="ECO:0007669"/>
    <property type="project" value="InterPro"/>
</dbReference>
<evidence type="ECO:0000259" key="11">
    <source>
        <dbReference type="SMART" id="SM00322"/>
    </source>
</evidence>
<feature type="domain" description="K Homology" evidence="11">
    <location>
        <begin position="64"/>
        <end position="149"/>
    </location>
</feature>
<dbReference type="GO" id="GO:0005739">
    <property type="term" value="C:mitochondrion"/>
    <property type="evidence" value="ECO:0007669"/>
    <property type="project" value="UniProtKB-SubCell"/>
</dbReference>
<accession>A0A364NCA6</accession>
<dbReference type="Pfam" id="PF09159">
    <property type="entry name" value="Ydc2-catalyt"/>
    <property type="match status" value="1"/>
</dbReference>
<evidence type="ECO:0000256" key="1">
    <source>
        <dbReference type="ARBA" id="ARBA00004173"/>
    </source>
</evidence>
<feature type="region of interest" description="Disordered" evidence="10">
    <location>
        <begin position="1541"/>
        <end position="1574"/>
    </location>
</feature>
<evidence type="ECO:0000256" key="2">
    <source>
        <dbReference type="ARBA" id="ARBA00022723"/>
    </source>
</evidence>
<evidence type="ECO:0000256" key="9">
    <source>
        <dbReference type="SAM" id="Coils"/>
    </source>
</evidence>
<feature type="compositionally biased region" description="Basic and acidic residues" evidence="10">
    <location>
        <begin position="180"/>
        <end position="189"/>
    </location>
</feature>
<dbReference type="InterPro" id="IPR055256">
    <property type="entry name" value="KH_1_KHDC4/BBP-like"/>
</dbReference>
<dbReference type="SUPFAM" id="SSF54791">
    <property type="entry name" value="Eukaryotic type KH-domain (KH-domain type I)"/>
    <property type="match status" value="1"/>
</dbReference>
<dbReference type="SMART" id="SM00322">
    <property type="entry name" value="KH"/>
    <property type="match status" value="1"/>
</dbReference>
<dbReference type="EMBL" id="QGDH01000019">
    <property type="protein sequence ID" value="RAR14691.1"/>
    <property type="molecule type" value="Genomic_DNA"/>
</dbReference>
<feature type="compositionally biased region" description="Basic and acidic residues" evidence="10">
    <location>
        <begin position="1802"/>
        <end position="1814"/>
    </location>
</feature>
<dbReference type="InterPro" id="IPR012337">
    <property type="entry name" value="RNaseH-like_sf"/>
</dbReference>
<dbReference type="Pfam" id="PF00330">
    <property type="entry name" value="Aconitase"/>
    <property type="match status" value="1"/>
</dbReference>
<evidence type="ECO:0000313" key="12">
    <source>
        <dbReference type="EMBL" id="RAR14691.1"/>
    </source>
</evidence>
<reference evidence="13" key="1">
    <citation type="submission" date="2018-05" db="EMBL/GenBank/DDBJ databases">
        <title>Draft genome sequence of Stemphylium lycopersici strain CIDEFI 213.</title>
        <authorList>
            <person name="Medina R."/>
            <person name="Franco M.E.E."/>
            <person name="Lucentini C.G."/>
            <person name="Saparrat M.C.N."/>
            <person name="Balatti P.A."/>
        </authorList>
    </citation>
    <scope>NUCLEOTIDE SEQUENCE [LARGE SCALE GENOMIC DNA]</scope>
    <source>
        <strain evidence="13">CIDEFI 213</strain>
    </source>
</reference>
<dbReference type="InterPro" id="IPR036612">
    <property type="entry name" value="KH_dom_type_1_sf"/>
</dbReference>
<evidence type="ECO:0000313" key="13">
    <source>
        <dbReference type="Proteomes" id="UP000249619"/>
    </source>
</evidence>
<feature type="region of interest" description="Disordered" evidence="10">
    <location>
        <begin position="295"/>
        <end position="365"/>
    </location>
</feature>
<dbReference type="GO" id="GO:0046872">
    <property type="term" value="F:metal ion binding"/>
    <property type="evidence" value="ECO:0007669"/>
    <property type="project" value="UniProtKB-KW"/>
</dbReference>
<dbReference type="SUPFAM" id="SSF53098">
    <property type="entry name" value="Ribonuclease H-like"/>
    <property type="match status" value="1"/>
</dbReference>
<name>A0A364NCA6_STELY</name>
<dbReference type="PROSITE" id="PS50084">
    <property type="entry name" value="KH_TYPE_1"/>
    <property type="match status" value="1"/>
</dbReference>
<dbReference type="Pfam" id="PF22675">
    <property type="entry name" value="KH-I_KHDC4-BBP"/>
    <property type="match status" value="1"/>
</dbReference>
<keyword evidence="13" id="KW-1185">Reference proteome</keyword>
<keyword evidence="7 12" id="KW-0456">Lyase</keyword>
<dbReference type="CDD" id="cd16963">
    <property type="entry name" value="CCE1"/>
    <property type="match status" value="1"/>
</dbReference>
<dbReference type="CDD" id="cd22386">
    <property type="entry name" value="KH-I_KHDC4_rpt2"/>
    <property type="match status" value="1"/>
</dbReference>
<evidence type="ECO:0000256" key="3">
    <source>
        <dbReference type="ARBA" id="ARBA00022946"/>
    </source>
</evidence>
<evidence type="ECO:0000256" key="6">
    <source>
        <dbReference type="ARBA" id="ARBA00023128"/>
    </source>
</evidence>
<dbReference type="Gene3D" id="3.30.499.10">
    <property type="entry name" value="Aconitase, domain 3"/>
    <property type="match status" value="3"/>
</dbReference>
<dbReference type="PANTHER" id="PTHR43160">
    <property type="entry name" value="ACONITATE HYDRATASE B"/>
    <property type="match status" value="1"/>
</dbReference>
<feature type="region of interest" description="Disordered" evidence="10">
    <location>
        <begin position="156"/>
        <end position="195"/>
    </location>
</feature>
<dbReference type="STRING" id="183478.A0A364NCA6"/>
<dbReference type="GO" id="GO:0005829">
    <property type="term" value="C:cytosol"/>
    <property type="evidence" value="ECO:0007669"/>
    <property type="project" value="TreeGrafter"/>
</dbReference>
<dbReference type="GO" id="GO:0003994">
    <property type="term" value="F:aconitate hydratase activity"/>
    <property type="evidence" value="ECO:0007669"/>
    <property type="project" value="UniProtKB-EC"/>
</dbReference>
<dbReference type="NCBIfam" id="TIGR01340">
    <property type="entry name" value="aconitase_mito"/>
    <property type="match status" value="1"/>
</dbReference>
<dbReference type="PRINTS" id="PR00415">
    <property type="entry name" value="ACONITASE"/>
</dbReference>
<protein>
    <submittedName>
        <fullName evidence="12">Mitochondrial aconitate hydratase-like protein</fullName>
        <ecNumber evidence="12">4.2.1.3</ecNumber>
    </submittedName>
</protein>
<gene>
    <name evidence="12" type="ORF">DDE83_001914</name>
</gene>
<keyword evidence="9" id="KW-0175">Coiled coil</keyword>
<dbReference type="InterPro" id="IPR015931">
    <property type="entry name" value="Acnase/IPM_dHydase_lsu_aba_1/3"/>
</dbReference>
<dbReference type="Gene3D" id="3.30.420.10">
    <property type="entry name" value="Ribonuclease H-like superfamily/Ribonuclease H"/>
    <property type="match status" value="1"/>
</dbReference>
<keyword evidence="4" id="KW-0408">Iron</keyword>
<keyword evidence="5" id="KW-0411">Iron-sulfur</keyword>
<dbReference type="InterPro" id="IPR001030">
    <property type="entry name" value="Acoase/IPM_deHydtase_lsu_aba"/>
</dbReference>
<dbReference type="SUPFAM" id="SSF52016">
    <property type="entry name" value="LeuD/IlvD-like"/>
    <property type="match status" value="1"/>
</dbReference>
<dbReference type="InterPro" id="IPR050926">
    <property type="entry name" value="Aconitase/IPM_isomerase"/>
</dbReference>
<evidence type="ECO:0000256" key="8">
    <source>
        <dbReference type="PROSITE-ProRule" id="PRU00117"/>
    </source>
</evidence>
<dbReference type="InterPro" id="IPR004087">
    <property type="entry name" value="KH_dom"/>
</dbReference>
<dbReference type="Gene3D" id="3.30.1370.10">
    <property type="entry name" value="K Homology domain, type 1"/>
    <property type="match status" value="1"/>
</dbReference>
<dbReference type="PANTHER" id="PTHR43160:SF2">
    <property type="entry name" value="HOMOCITRATE DEHYDRATASE, MITOCHONDRIAL"/>
    <property type="match status" value="1"/>
</dbReference>
<comment type="subcellular location">
    <subcellularLocation>
        <location evidence="1">Mitochondrion</location>
    </subcellularLocation>
</comment>
<dbReference type="InterPro" id="IPR000573">
    <property type="entry name" value="AconitaseA/IPMdHydase_ssu_swvl"/>
</dbReference>
<dbReference type="Proteomes" id="UP000249619">
    <property type="component" value="Unassembled WGS sequence"/>
</dbReference>